<evidence type="ECO:0000313" key="5">
    <source>
        <dbReference type="Proteomes" id="UP000002221"/>
    </source>
</evidence>
<dbReference type="OrthoDB" id="5197788at2"/>
<reference evidence="4 5" key="1">
    <citation type="journal article" date="2009" name="Stand. Genomic Sci.">
        <title>Complete genome sequence of Rhodothermus marinus type strain (R-10).</title>
        <authorList>
            <person name="Nolan M."/>
            <person name="Tindall B.J."/>
            <person name="Pomrenke H."/>
            <person name="Lapidus A."/>
            <person name="Copeland A."/>
            <person name="Glavina Del Rio T."/>
            <person name="Lucas S."/>
            <person name="Chen F."/>
            <person name="Tice H."/>
            <person name="Cheng J.F."/>
            <person name="Saunders E."/>
            <person name="Han C."/>
            <person name="Bruce D."/>
            <person name="Goodwin L."/>
            <person name="Chain P."/>
            <person name="Pitluck S."/>
            <person name="Ovchinikova G."/>
            <person name="Pati A."/>
            <person name="Ivanova N."/>
            <person name="Mavromatis K."/>
            <person name="Chen A."/>
            <person name="Palaniappan K."/>
            <person name="Land M."/>
            <person name="Hauser L."/>
            <person name="Chang Y.J."/>
            <person name="Jeffries C.D."/>
            <person name="Brettin T."/>
            <person name="Goker M."/>
            <person name="Bristow J."/>
            <person name="Eisen J.A."/>
            <person name="Markowitz V."/>
            <person name="Hugenholtz P."/>
            <person name="Kyrpides N.C."/>
            <person name="Klenk H.P."/>
            <person name="Detter J.C."/>
        </authorList>
    </citation>
    <scope>NUCLEOTIDE SEQUENCE [LARGE SCALE GENOMIC DNA]</scope>
    <source>
        <strain evidence="5">ATCC 43812 / DSM 4252 / R-10</strain>
    </source>
</reference>
<keyword evidence="1 4" id="KW-0808">Transferase</keyword>
<dbReference type="EMBL" id="CP001807">
    <property type="protein sequence ID" value="ACY49451.1"/>
    <property type="molecule type" value="Genomic_DNA"/>
</dbReference>
<dbReference type="InterPro" id="IPR000182">
    <property type="entry name" value="GNAT_dom"/>
</dbReference>
<protein>
    <submittedName>
        <fullName evidence="4">GCN5-related N-acetyltransferase</fullName>
    </submittedName>
</protein>
<dbReference type="GO" id="GO:0016747">
    <property type="term" value="F:acyltransferase activity, transferring groups other than amino-acyl groups"/>
    <property type="evidence" value="ECO:0007669"/>
    <property type="project" value="InterPro"/>
</dbReference>
<keyword evidence="5" id="KW-1185">Reference proteome</keyword>
<dbReference type="STRING" id="518766.Rmar_2578"/>
<dbReference type="PROSITE" id="PS51186">
    <property type="entry name" value="GNAT"/>
    <property type="match status" value="1"/>
</dbReference>
<gene>
    <name evidence="4" type="ordered locus">Rmar_2578</name>
</gene>
<keyword evidence="2" id="KW-0012">Acyltransferase</keyword>
<name>D0MFW2_RHOM4</name>
<organism evidence="4 5">
    <name type="scientific">Rhodothermus marinus (strain ATCC 43812 / DSM 4252 / R-10)</name>
    <name type="common">Rhodothermus obamensis</name>
    <dbReference type="NCBI Taxonomy" id="518766"/>
    <lineage>
        <taxon>Bacteria</taxon>
        <taxon>Pseudomonadati</taxon>
        <taxon>Rhodothermota</taxon>
        <taxon>Rhodothermia</taxon>
        <taxon>Rhodothermales</taxon>
        <taxon>Rhodothermaceae</taxon>
        <taxon>Rhodothermus</taxon>
    </lineage>
</organism>
<dbReference type="eggNOG" id="COG1246">
    <property type="taxonomic scope" value="Bacteria"/>
</dbReference>
<dbReference type="InterPro" id="IPR016181">
    <property type="entry name" value="Acyl_CoA_acyltransferase"/>
</dbReference>
<accession>D0MFW2</accession>
<dbReference type="Gene3D" id="3.40.630.30">
    <property type="match status" value="1"/>
</dbReference>
<dbReference type="SUPFAM" id="SSF55729">
    <property type="entry name" value="Acyl-CoA N-acyltransferases (Nat)"/>
    <property type="match status" value="1"/>
</dbReference>
<evidence type="ECO:0000256" key="1">
    <source>
        <dbReference type="ARBA" id="ARBA00022679"/>
    </source>
</evidence>
<dbReference type="AlphaFoldDB" id="D0MFW2"/>
<dbReference type="CDD" id="cd04301">
    <property type="entry name" value="NAT_SF"/>
    <property type="match status" value="1"/>
</dbReference>
<dbReference type="KEGG" id="rmr:Rmar_2578"/>
<proteinExistence type="predicted"/>
<dbReference type="InterPro" id="IPR050832">
    <property type="entry name" value="Bact_Acetyltransf"/>
</dbReference>
<dbReference type="HOGENOM" id="CLU_120387_0_0_10"/>
<feature type="domain" description="N-acetyltransferase" evidence="3">
    <location>
        <begin position="7"/>
        <end position="140"/>
    </location>
</feature>
<sequence>MDQKDALQIRPAWAEDWPALRQLLQTCGLIETGVAAQLDRVRVATWRGRIVGMALLERYAEGGLLRSVAVEPAWQGRGIGRRLVDVMLEEARREGLSQVFLLTETAADFFARLGFVPVTREEVPASVRAAPQFTYLCPISSQVMCHILR</sequence>
<evidence type="ECO:0000313" key="4">
    <source>
        <dbReference type="EMBL" id="ACY49451.1"/>
    </source>
</evidence>
<evidence type="ECO:0000259" key="3">
    <source>
        <dbReference type="PROSITE" id="PS51186"/>
    </source>
</evidence>
<evidence type="ECO:0000256" key="2">
    <source>
        <dbReference type="ARBA" id="ARBA00023315"/>
    </source>
</evidence>
<dbReference type="RefSeq" id="WP_012845061.1">
    <property type="nucleotide sequence ID" value="NC_013501.1"/>
</dbReference>
<dbReference type="NCBIfam" id="NF040501">
    <property type="entry name" value="resist_ArsN2"/>
    <property type="match status" value="1"/>
</dbReference>
<dbReference type="PANTHER" id="PTHR43877">
    <property type="entry name" value="AMINOALKYLPHOSPHONATE N-ACETYLTRANSFERASE-RELATED-RELATED"/>
    <property type="match status" value="1"/>
</dbReference>
<dbReference type="Proteomes" id="UP000002221">
    <property type="component" value="Chromosome"/>
</dbReference>
<dbReference type="Pfam" id="PF13508">
    <property type="entry name" value="Acetyltransf_7"/>
    <property type="match status" value="1"/>
</dbReference>